<dbReference type="Proteomes" id="UP000032061">
    <property type="component" value="Unassembled WGS sequence"/>
</dbReference>
<dbReference type="PROSITE" id="PS01124">
    <property type="entry name" value="HTH_ARAC_FAMILY_2"/>
    <property type="match status" value="1"/>
</dbReference>
<dbReference type="PRINTS" id="PR00032">
    <property type="entry name" value="HTHARAC"/>
</dbReference>
<evidence type="ECO:0000256" key="2">
    <source>
        <dbReference type="ARBA" id="ARBA00023125"/>
    </source>
</evidence>
<reference evidence="5 7" key="1">
    <citation type="submission" date="2015-01" db="EMBL/GenBank/DDBJ databases">
        <title>Genome of Flavobacterium hibernum DSM 12611.</title>
        <authorList>
            <person name="Stropko S.J."/>
            <person name="Pipes S.E."/>
            <person name="Newman J.D."/>
        </authorList>
    </citation>
    <scope>NUCLEOTIDE SEQUENCE [LARGE SCALE GENOMIC DNA]</scope>
    <source>
        <strain evidence="5 7">DSM 12611</strain>
    </source>
</reference>
<dbReference type="GO" id="GO:0043565">
    <property type="term" value="F:sequence-specific DNA binding"/>
    <property type="evidence" value="ECO:0007669"/>
    <property type="project" value="InterPro"/>
</dbReference>
<dbReference type="Pfam" id="PF12833">
    <property type="entry name" value="HTH_18"/>
    <property type="match status" value="1"/>
</dbReference>
<evidence type="ECO:0000313" key="8">
    <source>
        <dbReference type="Proteomes" id="UP000198302"/>
    </source>
</evidence>
<gene>
    <name evidence="6" type="ORF">B0A73_05460</name>
    <name evidence="5" type="ORF">IW18_15465</name>
</gene>
<dbReference type="STRING" id="37752.IW18_15465"/>
<evidence type="ECO:0000313" key="5">
    <source>
        <dbReference type="EMBL" id="KIO52013.1"/>
    </source>
</evidence>
<dbReference type="GO" id="GO:0003700">
    <property type="term" value="F:DNA-binding transcription factor activity"/>
    <property type="evidence" value="ECO:0007669"/>
    <property type="project" value="InterPro"/>
</dbReference>
<dbReference type="InterPro" id="IPR003313">
    <property type="entry name" value="AraC-bd"/>
</dbReference>
<dbReference type="OrthoDB" id="1096411at2"/>
<evidence type="ECO:0000313" key="7">
    <source>
        <dbReference type="Proteomes" id="UP000032061"/>
    </source>
</evidence>
<dbReference type="Proteomes" id="UP000198302">
    <property type="component" value="Unassembled WGS sequence"/>
</dbReference>
<feature type="domain" description="HTH araC/xylS-type" evidence="4">
    <location>
        <begin position="190"/>
        <end position="288"/>
    </location>
</feature>
<reference evidence="6 8" key="2">
    <citation type="submission" date="2016-11" db="EMBL/GenBank/DDBJ databases">
        <title>Whole genomes of Flavobacteriaceae.</title>
        <authorList>
            <person name="Stine C."/>
            <person name="Li C."/>
            <person name="Tadesse D."/>
        </authorList>
    </citation>
    <scope>NUCLEOTIDE SEQUENCE [LARGE SCALE GENOMIC DNA]</scope>
    <source>
        <strain evidence="6 8">ATCC 51468</strain>
    </source>
</reference>
<keyword evidence="3" id="KW-0804">Transcription</keyword>
<dbReference type="EMBL" id="MUGX01000009">
    <property type="protein sequence ID" value="OXA89026.1"/>
    <property type="molecule type" value="Genomic_DNA"/>
</dbReference>
<sequence>MNKFVLLNKYSIPTLTVGNILGEETLGITLFRHSVRGRNEFEQPHKHDFYLVFFVEKGSGVHNVDFTQYIVNDYQVYFIRPGQVHNWSLNVDTTGFQLMLSSEIVNIFSNLGKFPFFEQSVPSCLSLTKDEFEAFKKQLEEIETILPQNDLLTKEIVLLRLHVLLKLLQKEFVNQFQEHDSSTKPEKVIKSFSVLIDEHFKEESSVNFYADKLNITPNYLNILSQKYLKMSAGDFIKERTILEAKRLLTSTHLSIKEIGYQLGFNDNAYFSKVFKKYAGKTPGEFKESYNFYHPYP</sequence>
<dbReference type="Gene3D" id="2.60.120.10">
    <property type="entry name" value="Jelly Rolls"/>
    <property type="match status" value="1"/>
</dbReference>
<dbReference type="SUPFAM" id="SSF46689">
    <property type="entry name" value="Homeodomain-like"/>
    <property type="match status" value="1"/>
</dbReference>
<dbReference type="PANTHER" id="PTHR43280">
    <property type="entry name" value="ARAC-FAMILY TRANSCRIPTIONAL REGULATOR"/>
    <property type="match status" value="1"/>
</dbReference>
<dbReference type="PANTHER" id="PTHR43280:SF32">
    <property type="entry name" value="TRANSCRIPTIONAL REGULATORY PROTEIN"/>
    <property type="match status" value="1"/>
</dbReference>
<dbReference type="AlphaFoldDB" id="A0A0D0ETR5"/>
<dbReference type="Gene3D" id="1.10.10.60">
    <property type="entry name" value="Homeodomain-like"/>
    <property type="match status" value="1"/>
</dbReference>
<keyword evidence="8" id="KW-1185">Reference proteome</keyword>
<dbReference type="InterPro" id="IPR020449">
    <property type="entry name" value="Tscrpt_reg_AraC-type_HTH"/>
</dbReference>
<dbReference type="Pfam" id="PF02311">
    <property type="entry name" value="AraC_binding"/>
    <property type="match status" value="1"/>
</dbReference>
<dbReference type="InterPro" id="IPR018060">
    <property type="entry name" value="HTH_AraC"/>
</dbReference>
<keyword evidence="1" id="KW-0805">Transcription regulation</keyword>
<dbReference type="EMBL" id="JPRK01000012">
    <property type="protein sequence ID" value="KIO52013.1"/>
    <property type="molecule type" value="Genomic_DNA"/>
</dbReference>
<dbReference type="SMART" id="SM00342">
    <property type="entry name" value="HTH_ARAC"/>
    <property type="match status" value="1"/>
</dbReference>
<organism evidence="5 7">
    <name type="scientific">Flavobacterium hibernum</name>
    <dbReference type="NCBI Taxonomy" id="37752"/>
    <lineage>
        <taxon>Bacteria</taxon>
        <taxon>Pseudomonadati</taxon>
        <taxon>Bacteroidota</taxon>
        <taxon>Flavobacteriia</taxon>
        <taxon>Flavobacteriales</taxon>
        <taxon>Flavobacteriaceae</taxon>
        <taxon>Flavobacterium</taxon>
    </lineage>
</organism>
<comment type="caution">
    <text evidence="5">The sequence shown here is derived from an EMBL/GenBank/DDBJ whole genome shotgun (WGS) entry which is preliminary data.</text>
</comment>
<evidence type="ECO:0000256" key="3">
    <source>
        <dbReference type="ARBA" id="ARBA00023163"/>
    </source>
</evidence>
<evidence type="ECO:0000256" key="1">
    <source>
        <dbReference type="ARBA" id="ARBA00023015"/>
    </source>
</evidence>
<keyword evidence="2" id="KW-0238">DNA-binding</keyword>
<proteinExistence type="predicted"/>
<dbReference type="InterPro" id="IPR014710">
    <property type="entry name" value="RmlC-like_jellyroll"/>
</dbReference>
<dbReference type="SUPFAM" id="SSF51215">
    <property type="entry name" value="Regulatory protein AraC"/>
    <property type="match status" value="1"/>
</dbReference>
<protein>
    <submittedName>
        <fullName evidence="6">AraC family transcriptional regulator</fullName>
    </submittedName>
</protein>
<evidence type="ECO:0000259" key="4">
    <source>
        <dbReference type="PROSITE" id="PS01124"/>
    </source>
</evidence>
<dbReference type="InterPro" id="IPR009057">
    <property type="entry name" value="Homeodomain-like_sf"/>
</dbReference>
<name>A0A0D0ETR5_9FLAO</name>
<evidence type="ECO:0000313" key="6">
    <source>
        <dbReference type="EMBL" id="OXA89026.1"/>
    </source>
</evidence>
<dbReference type="InterPro" id="IPR037923">
    <property type="entry name" value="HTH-like"/>
</dbReference>
<accession>A0A0D0ETR5</accession>